<proteinExistence type="predicted"/>
<evidence type="ECO:0000256" key="5">
    <source>
        <dbReference type="ARBA" id="ARBA00023026"/>
    </source>
</evidence>
<dbReference type="SUPFAM" id="SSF69318">
    <property type="entry name" value="Integrin alpha N-terminal domain"/>
    <property type="match status" value="1"/>
</dbReference>
<dbReference type="InterPro" id="IPR050708">
    <property type="entry name" value="T6SS_VgrG/RHS"/>
</dbReference>
<feature type="domain" description="Insecticide toxin TcdB middle/N-terminal" evidence="9">
    <location>
        <begin position="638"/>
        <end position="785"/>
    </location>
</feature>
<dbReference type="InterPro" id="IPR003284">
    <property type="entry name" value="Sal_SpvB"/>
</dbReference>
<comment type="subcellular location">
    <subcellularLocation>
        <location evidence="1">Secreted</location>
    </subcellularLocation>
</comment>
<dbReference type="GO" id="GO:0005576">
    <property type="term" value="C:extracellular region"/>
    <property type="evidence" value="ECO:0007669"/>
    <property type="project" value="UniProtKB-SubCell"/>
</dbReference>
<evidence type="ECO:0000256" key="6">
    <source>
        <dbReference type="SAM" id="Coils"/>
    </source>
</evidence>
<dbReference type="EMBL" id="AP023440">
    <property type="protein sequence ID" value="BCL25288.1"/>
    <property type="molecule type" value="Genomic_DNA"/>
</dbReference>
<feature type="domain" description="Insecticide toxin TcdB middle/C-terminal" evidence="8">
    <location>
        <begin position="861"/>
        <end position="969"/>
    </location>
</feature>
<dbReference type="InterPro" id="IPR022044">
    <property type="entry name" value="TcdB_toxin_mid/C"/>
</dbReference>
<protein>
    <submittedName>
        <fullName evidence="11">Uncharacterized protein</fullName>
    </submittedName>
</protein>
<organism evidence="11 12">
    <name type="scientific">Streptomyces aurantiacus</name>
    <dbReference type="NCBI Taxonomy" id="47760"/>
    <lineage>
        <taxon>Bacteria</taxon>
        <taxon>Bacillati</taxon>
        <taxon>Actinomycetota</taxon>
        <taxon>Actinomycetes</taxon>
        <taxon>Kitasatosporales</taxon>
        <taxon>Streptomycetaceae</taxon>
        <taxon>Streptomyces</taxon>
        <taxon>Streptomyces aurantiacus group</taxon>
    </lineage>
</organism>
<dbReference type="PANTHER" id="PTHR32305">
    <property type="match status" value="1"/>
</dbReference>
<evidence type="ECO:0000256" key="3">
    <source>
        <dbReference type="ARBA" id="ARBA00022729"/>
    </source>
</evidence>
<dbReference type="Proteomes" id="UP000516444">
    <property type="component" value="Chromosome"/>
</dbReference>
<dbReference type="InterPro" id="IPR028994">
    <property type="entry name" value="Integrin_alpha_N"/>
</dbReference>
<dbReference type="RefSeq" id="WP_190849049.1">
    <property type="nucleotide sequence ID" value="NZ_AP023440.1"/>
</dbReference>
<accession>A0A7G1NPZ0</accession>
<dbReference type="Pfam" id="PF03534">
    <property type="entry name" value="SpvB"/>
    <property type="match status" value="1"/>
</dbReference>
<feature type="coiled-coil region" evidence="6">
    <location>
        <begin position="2376"/>
        <end position="2407"/>
    </location>
</feature>
<dbReference type="NCBIfam" id="TIGR03696">
    <property type="entry name" value="Rhs_assc_core"/>
    <property type="match status" value="1"/>
</dbReference>
<sequence length="2422" mass="261439">MTSADTADATAAGSAISLPQGGGAVGGLGEKFAPDLFTGTGNMSVPLKVPAGRQGTAPSLALGYSTGNGNGPFGLGWQLGLPGVTRKTSHGVPRYRDATGRKGDPADVFLLSGAEDLVPVAGARPGRVRYRPRTEGSFARIEHVRDETGDYWEVRSKDGSLTRYGTPRPAGAPDTWRDPAVVADPREASHVFGWRITETVDPIGNLVRYVYLADTGSGQGRLWSQPLLAGISYADYGDRSDPAFLVSVDFAYASRPDPFSEHRAGFEVRTSVRCDTIRVTTHAADGVARVAREYRLAYRQAAFNGVSLLAGVTEVGIDASGAPAGPGDGARAVPVAADAAAADPQPVSEEPLPPLTFGYSDFEPGGRRFSPVTGPGFPATALNSPTLALVDLRGAGLPDIVELGAAARVWRNAGGGRFELPRSMAGAPPFSLGQAGVRFLDADGDGRPDLLAPSAGTPGNDAGSTAGYFPTAFAGGWSRRGFTRYRQSPSVSVTDPRVKLVDLDGDGLTDMLRSGTRLQAWFNDRDARTAWRRTAVSTGDGPPVDLADPRVRPADMTGDGLQDIVLLRNGNVSYWPNLGHNRWGARISMRNAPRLPDGYDPRRVLLGDIDGDGAADLLYVDDGRVLLWGNRSGNGWSETPVVVRGTPSVSDTDALELSDLYGTGMAGLLLSRSAGVSGGPHARFLDFTGGVKPHLLTTTDNSLGAVTRVTYAPSTREYLRDFADPATRWRTTLPFPVQVVTRTEVADRISGGTLVTEYRYRHGYWDGVEREFRGFALVEHLDTETFGGAAGAGVPDGHHAPPVLTRSWFHCGPVAADEAGDWTELDLSHEYWRGDAPMLSRPADQIAFLAGLPRAVRRSALRTLRGQAVRTEVFARDGGVLSDRPYTVTETLSGVREEAAADGPPDRERVFFPFSLGTRTTQWERGPEPMTQFTFPTGYDAYGCPLGQLSVPVPRGRDPLAVAAPDATPAPYPATYATTEYARRDDADHYVVDRVARTSSYEVVNDGRLPVPALRDVVVGGQSTSGVSLRVTGHTRTYYDGAEFAGLPLGTLGTYGLPVRCESLAFQDAFLDSLYPADDPRAVGPRPPYLTPGGQVDWPDDWPAAFRGSLPALAGYTHYTDADVPGSPGGYYVTTQRHRYDVHVPGATPRGLRAASLDPLGALSQVGYDQHALLPVLTTDAVGLTTAAAYDYRLLRPHTVTDPNGTATSVTFSPAGLVTATYVRGKNGEGDQAAPGTSMKYNLMAFLGSGQPASVRTVRRVHHDTETDVPAGRLDDVLVSVAYSDGFGRTLQTRSQAEDTRFGDPAFGGNVIPGGDLTPTGDSAGRTRAPGSPDNVVVSGWQVYDNKGRVVQKYEPFFSTGYDYAPPLDAQLGQKTVMFYDPSGRVERTLNPDGSEQRVVHGIPADLADPDRSLPTPWESYIYDANDNAGRTHRDAASAYRTHWDTPSSTEVDALGRVVRAVARGGAIAAEWLATTSTYDIQGNLLSITDQLGRVAFAYRFDLARRRWRGDSLDAGRHDSVPDAMGQVVEARDSRGALVLGEFDLLHRPSRVWARDDATGTVTLRQRIAYGDAGTPAQRPAERDGARGRNLLGRAVRHWDEAGHDGVEAVDFKGNVAQRTRKVIADAPLLAGYDQAATTGWQVRPFQVDWTPAPGQTQAQRDAQLLEPAGYVTSSQYDALSRLKRRFLPTDTEGKRHVLYPSYNRAGALEQVQLDGTVHVRRIAYDAKGQRSLIAYGNGVMTRHAYDPRTFRLVRLCSERYSLVDATTFRPSGPALQDLGYAYDPVGNVTELRDRTPGSGIPGNPEAAAVADPALRALLVGGDALDRRFTQDPLYRLLSASGREHAAPPPGEPWPATPRGTDVTRVQAYRETYEYDAAGNLLTLAHAGTGGFTRRFTAADGGNRLRRMTTGATGTTATTPYDYTYDAGGNLLSETASRHFSWNHAGRMTTFATQTTGAEPSVHAQYLYDAAGERVTKLVRRQGGDVEVTHYLDGAFEHHRWSGVRSGQNNHIHVMDDRRRIALVRVGSAHPDDGGPAVAYHLPDHLGSSAAVLDRTGTLTNREEYTPYGETSFGSHTRKRYRFTGMERDEESGLACQGARYYLPWLARWSVPDPAGPGGAINLYQYCAGAPLQLVDRSGRDFTVVTDWERKTMVLGMVIVVATPLEEQQVLNAKKAFDTAAPFTDQDGMSVTFDVRVRVQVPGKQAVQEPGTVHYRGNRYLSEGRKGGYTPEAVGDNRGNPGDKYIGGRTRFGATGGAVWMTEHRAYGELGKAPDLVKHEMGHLYGLDDKNAGATGRYYVEGGVMDPRKVSEAHGHGDPTRRELFTIGKAEVSMIVRFLHDYRPEMHDRSSPGFVDLTPHVTFVNSFGATATHSSLNEAKAAFAADKRTAEDLMRQTQEAAEHARQMVDTHFNSSKQPAPQP</sequence>
<dbReference type="InterPro" id="IPR022045">
    <property type="entry name" value="TcdB_toxin_mid/N"/>
</dbReference>
<evidence type="ECO:0000256" key="1">
    <source>
        <dbReference type="ARBA" id="ARBA00004613"/>
    </source>
</evidence>
<feature type="region of interest" description="Disordered" evidence="7">
    <location>
        <begin position="2222"/>
        <end position="2248"/>
    </location>
</feature>
<evidence type="ECO:0000259" key="8">
    <source>
        <dbReference type="Pfam" id="PF12255"/>
    </source>
</evidence>
<evidence type="ECO:0000256" key="2">
    <source>
        <dbReference type="ARBA" id="ARBA00022525"/>
    </source>
</evidence>
<dbReference type="GO" id="GO:0005737">
    <property type="term" value="C:cytoplasm"/>
    <property type="evidence" value="ECO:0007669"/>
    <property type="project" value="InterPro"/>
</dbReference>
<keyword evidence="3" id="KW-0732">Signal</keyword>
<evidence type="ECO:0000259" key="9">
    <source>
        <dbReference type="Pfam" id="PF12256"/>
    </source>
</evidence>
<gene>
    <name evidence="11" type="ORF">GCM10017557_01470</name>
</gene>
<keyword evidence="5" id="KW-0843">Virulence</keyword>
<keyword evidence="12" id="KW-1185">Reference proteome</keyword>
<dbReference type="KEGG" id="sgm:GCM10017557_01470"/>
<evidence type="ECO:0000256" key="7">
    <source>
        <dbReference type="SAM" id="MobiDB-lite"/>
    </source>
</evidence>
<dbReference type="Pfam" id="PF12256">
    <property type="entry name" value="TcdB_toxin_midN"/>
    <property type="match status" value="1"/>
</dbReference>
<dbReference type="PANTHER" id="PTHR32305:SF15">
    <property type="entry name" value="PROTEIN RHSA-RELATED"/>
    <property type="match status" value="1"/>
</dbReference>
<evidence type="ECO:0000313" key="11">
    <source>
        <dbReference type="EMBL" id="BCL25288.1"/>
    </source>
</evidence>
<name>A0A7G1NPZ0_9ACTN</name>
<keyword evidence="4" id="KW-0677">Repeat</keyword>
<dbReference type="InterPro" id="IPR056823">
    <property type="entry name" value="TEN-like_YD-shell"/>
</dbReference>
<dbReference type="Gene3D" id="2.180.10.10">
    <property type="entry name" value="RHS repeat-associated core"/>
    <property type="match status" value="2"/>
</dbReference>
<feature type="domain" description="Teneurin-like YD-shell" evidence="10">
    <location>
        <begin position="1869"/>
        <end position="2113"/>
    </location>
</feature>
<evidence type="ECO:0000313" key="12">
    <source>
        <dbReference type="Proteomes" id="UP000516444"/>
    </source>
</evidence>
<dbReference type="InterPro" id="IPR013517">
    <property type="entry name" value="FG-GAP"/>
</dbReference>
<keyword evidence="2" id="KW-0964">Secreted</keyword>
<dbReference type="Pfam" id="PF12255">
    <property type="entry name" value="TcdB_toxin_midC"/>
    <property type="match status" value="1"/>
</dbReference>
<evidence type="ECO:0000259" key="10">
    <source>
        <dbReference type="Pfam" id="PF25023"/>
    </source>
</evidence>
<dbReference type="InterPro" id="IPR022385">
    <property type="entry name" value="Rhs_assc_core"/>
</dbReference>
<reference evidence="11 12" key="1">
    <citation type="journal article" date="2014" name="Int. J. Syst. Evol. Microbiol.">
        <title>Complete genome sequence of Corynebacterium casei LMG S-19264T (=DSM 44701T), isolated from a smear-ripened cheese.</title>
        <authorList>
            <consortium name="US DOE Joint Genome Institute (JGI-PGF)"/>
            <person name="Walter F."/>
            <person name="Albersmeier A."/>
            <person name="Kalinowski J."/>
            <person name="Ruckert C."/>
        </authorList>
    </citation>
    <scope>NUCLEOTIDE SEQUENCE [LARGE SCALE GENOMIC DNA]</scope>
    <source>
        <strain evidence="11 12">JCM 4677</strain>
    </source>
</reference>
<dbReference type="Pfam" id="PF13517">
    <property type="entry name" value="FG-GAP_3"/>
    <property type="match status" value="1"/>
</dbReference>
<keyword evidence="6" id="KW-0175">Coiled coil</keyword>
<evidence type="ECO:0000256" key="4">
    <source>
        <dbReference type="ARBA" id="ARBA00022737"/>
    </source>
</evidence>
<dbReference type="Pfam" id="PF25023">
    <property type="entry name" value="TEN_YD-shell"/>
    <property type="match status" value="1"/>
</dbReference>
<feature type="region of interest" description="Disordered" evidence="7">
    <location>
        <begin position="1294"/>
        <end position="1333"/>
    </location>
</feature>